<keyword evidence="1" id="KW-0732">Signal</keyword>
<evidence type="ECO:0000313" key="2">
    <source>
        <dbReference type="EMBL" id="AEP10653.1"/>
    </source>
</evidence>
<evidence type="ECO:0000256" key="1">
    <source>
        <dbReference type="SAM" id="SignalP"/>
    </source>
</evidence>
<gene>
    <name evidence="2" type="ordered locus">MICA_2351</name>
</gene>
<keyword evidence="2" id="KW-0449">Lipoprotein</keyword>
<dbReference type="Proteomes" id="UP000009286">
    <property type="component" value="Chromosome"/>
</dbReference>
<dbReference type="KEGG" id="mai:MICA_2351"/>
<proteinExistence type="predicted"/>
<name>G2KMG0_MICAA</name>
<protein>
    <submittedName>
        <fullName evidence="2">Putative lipoprotein</fullName>
    </submittedName>
</protein>
<dbReference type="STRING" id="856793.MICA_2351"/>
<dbReference type="HOGENOM" id="CLU_1254732_0_0_5"/>
<dbReference type="OrthoDB" id="9823943at2"/>
<feature type="chain" id="PRO_5003432438" evidence="1">
    <location>
        <begin position="21"/>
        <end position="220"/>
    </location>
</feature>
<sequence>MPALSRLVRVFTLASAVVLAGGLAACADTTMPTGYTYHNEVYKAPPGKEASKPAHVVGQGTAPAMVVDQAPVQQTEGLPPGFTNADIDSLTVVAEDLLAKLVRNFGRPMEPTMVITHPANTNRDAAMEMALRRAMQNQGIPVSTAAGEGPFSLGYAIADRAQNGAGAYTLDAEIFLVVQGQEITRQHGSVDVSAAPVYMNNPPVPVADVSSDPIVVDSGF</sequence>
<reference evidence="2 3" key="1">
    <citation type="journal article" date="2011" name="BMC Genomics">
        <title>Genomic insights into an obligate epibiotic bacterial predator: Micavibrio aeruginosavorus ARL-13.</title>
        <authorList>
            <person name="Wang Z."/>
            <person name="Kadouri D."/>
            <person name="Wu M."/>
        </authorList>
    </citation>
    <scope>NUCLEOTIDE SEQUENCE [LARGE SCALE GENOMIC DNA]</scope>
    <source>
        <strain evidence="2 3">ARL-13</strain>
    </source>
</reference>
<feature type="signal peptide" evidence="1">
    <location>
        <begin position="1"/>
        <end position="20"/>
    </location>
</feature>
<organism evidence="2 3">
    <name type="scientific">Micavibrio aeruginosavorus (strain ARL-13)</name>
    <dbReference type="NCBI Taxonomy" id="856793"/>
    <lineage>
        <taxon>Bacteria</taxon>
        <taxon>Pseudomonadati</taxon>
        <taxon>Bdellovibrionota</taxon>
        <taxon>Bdellovibrionia</taxon>
        <taxon>Bdellovibrionales</taxon>
        <taxon>Pseudobdellovibrionaceae</taxon>
        <taxon>Micavibrio</taxon>
    </lineage>
</organism>
<dbReference type="RefSeq" id="WP_014103876.1">
    <property type="nucleotide sequence ID" value="NC_016026.1"/>
</dbReference>
<accession>G2KMG0</accession>
<dbReference type="EMBL" id="CP002382">
    <property type="protein sequence ID" value="AEP10653.1"/>
    <property type="molecule type" value="Genomic_DNA"/>
</dbReference>
<keyword evidence="3" id="KW-1185">Reference proteome</keyword>
<dbReference type="PROSITE" id="PS51257">
    <property type="entry name" value="PROKAR_LIPOPROTEIN"/>
    <property type="match status" value="1"/>
</dbReference>
<dbReference type="AlphaFoldDB" id="G2KMG0"/>
<evidence type="ECO:0000313" key="3">
    <source>
        <dbReference type="Proteomes" id="UP000009286"/>
    </source>
</evidence>